<evidence type="ECO:0000313" key="2">
    <source>
        <dbReference type="Proteomes" id="UP000186513"/>
    </source>
</evidence>
<proteinExistence type="predicted"/>
<dbReference type="AlphaFoldDB" id="A0A1K2HP35"/>
<accession>A0A1K2HP35</accession>
<dbReference type="Proteomes" id="UP000186513">
    <property type="component" value="Unassembled WGS sequence"/>
</dbReference>
<dbReference type="RefSeq" id="WP_072429231.1">
    <property type="nucleotide sequence ID" value="NZ_FPKR01000011.1"/>
</dbReference>
<sequence>MLIQVISAADPRTVAEVIAHYAAIGYRAQGKCQRGVCYLQLWQETYPDRTAAPAAPMQAGH</sequence>
<dbReference type="OrthoDB" id="9904870at2"/>
<organism evidence="1 2">
    <name type="scientific">Chitinimonas taiwanensis DSM 18899</name>
    <dbReference type="NCBI Taxonomy" id="1121279"/>
    <lineage>
        <taxon>Bacteria</taxon>
        <taxon>Pseudomonadati</taxon>
        <taxon>Pseudomonadota</taxon>
        <taxon>Betaproteobacteria</taxon>
        <taxon>Neisseriales</taxon>
        <taxon>Chitinibacteraceae</taxon>
        <taxon>Chitinimonas</taxon>
    </lineage>
</organism>
<name>A0A1K2HP35_9NEIS</name>
<dbReference type="EMBL" id="FPKR01000011">
    <property type="protein sequence ID" value="SFZ78018.1"/>
    <property type="molecule type" value="Genomic_DNA"/>
</dbReference>
<protein>
    <submittedName>
        <fullName evidence="1">Uncharacterized protein</fullName>
    </submittedName>
</protein>
<gene>
    <name evidence="1" type="ORF">SAMN02745887_02725</name>
</gene>
<keyword evidence="2" id="KW-1185">Reference proteome</keyword>
<reference evidence="1 2" key="1">
    <citation type="submission" date="2016-11" db="EMBL/GenBank/DDBJ databases">
        <authorList>
            <person name="Jaros S."/>
            <person name="Januszkiewicz K."/>
            <person name="Wedrychowicz H."/>
        </authorList>
    </citation>
    <scope>NUCLEOTIDE SEQUENCE [LARGE SCALE GENOMIC DNA]</scope>
    <source>
        <strain evidence="1 2">DSM 18899</strain>
    </source>
</reference>
<evidence type="ECO:0000313" key="1">
    <source>
        <dbReference type="EMBL" id="SFZ78018.1"/>
    </source>
</evidence>